<accession>A0A7K1LKP8</accession>
<dbReference type="SMART" id="SM00387">
    <property type="entry name" value="HATPase_c"/>
    <property type="match status" value="1"/>
</dbReference>
<sequence length="460" mass="50954">MKASMWRKLTSPWYLVSSGPWVALCALLLQPMMFLVAMVAAFTLVGLVSTNDSFLSITFFGFPVLALALLPIIGLWFGYIERGRLWMLGFPEVPQANVSMPLKPFMEWVRTRYREPASWRNVLALVVAGVFGIFSTILLIFEAFTLASMAGLWFLTGSLDRTLSRGEVPGVFSFLRLVVHGDITPEDWWKFPLIAVVAIIVFAYTNGLVAATTGSVSKTLLSPRPEEIERQVRQLTSSRARIMDSFESERRRIERDLHDGVQQELVNLTLRLGMAEFELQSLERQGIDVDAARHEVSRAQEQMDHALQTLRNTVRGIYPAVLEDHGLRAALEELATHSMLPVELVYRAEDRLPKDIQRTAYYIASEAVTNALKHSTANTIWITAYTENNVFTIEITDNGQGGADSSAGGGISGLNERVQTMDGSVRLVSPLGGPTTLYGSIPLGENPPAVDDEAATAHRP</sequence>
<feature type="transmembrane region" description="Helical" evidence="11">
    <location>
        <begin position="122"/>
        <end position="155"/>
    </location>
</feature>
<gene>
    <name evidence="13" type="ORF">GMA10_10845</name>
</gene>
<keyword evidence="11" id="KW-0812">Transmembrane</keyword>
<feature type="region of interest" description="Disordered" evidence="10">
    <location>
        <begin position="438"/>
        <end position="460"/>
    </location>
</feature>
<evidence type="ECO:0000256" key="5">
    <source>
        <dbReference type="ARBA" id="ARBA00022741"/>
    </source>
</evidence>
<feature type="domain" description="Histidine kinase/HSP90-like ATPase" evidence="12">
    <location>
        <begin position="355"/>
        <end position="445"/>
    </location>
</feature>
<dbReference type="SUPFAM" id="SSF55874">
    <property type="entry name" value="ATPase domain of HSP90 chaperone/DNA topoisomerase II/histidine kinase"/>
    <property type="match status" value="1"/>
</dbReference>
<keyword evidence="5" id="KW-0547">Nucleotide-binding</keyword>
<evidence type="ECO:0000256" key="4">
    <source>
        <dbReference type="ARBA" id="ARBA00022679"/>
    </source>
</evidence>
<dbReference type="InterPro" id="IPR003594">
    <property type="entry name" value="HATPase_dom"/>
</dbReference>
<dbReference type="CDD" id="cd16917">
    <property type="entry name" value="HATPase_UhpB-NarQ-NarX-like"/>
    <property type="match status" value="1"/>
</dbReference>
<dbReference type="InterPro" id="IPR036890">
    <property type="entry name" value="HATPase_C_sf"/>
</dbReference>
<dbReference type="GO" id="GO:0005524">
    <property type="term" value="F:ATP binding"/>
    <property type="evidence" value="ECO:0007669"/>
    <property type="project" value="UniProtKB-KW"/>
</dbReference>
<dbReference type="AlphaFoldDB" id="A0A7K1LKP8"/>
<dbReference type="Pfam" id="PF13796">
    <property type="entry name" value="Sensor"/>
    <property type="match status" value="1"/>
</dbReference>
<evidence type="ECO:0000256" key="10">
    <source>
        <dbReference type="SAM" id="MobiDB-lite"/>
    </source>
</evidence>
<evidence type="ECO:0000256" key="9">
    <source>
        <dbReference type="SAM" id="Coils"/>
    </source>
</evidence>
<keyword evidence="8" id="KW-0902">Two-component regulatory system</keyword>
<evidence type="ECO:0000256" key="11">
    <source>
        <dbReference type="SAM" id="Phobius"/>
    </source>
</evidence>
<dbReference type="EMBL" id="WOGT01000007">
    <property type="protein sequence ID" value="MUN55700.1"/>
    <property type="molecule type" value="Genomic_DNA"/>
</dbReference>
<name>A0A7K1LKP8_9MICC</name>
<dbReference type="PANTHER" id="PTHR24421:SF10">
    <property type="entry name" value="NITRATE_NITRITE SENSOR PROTEIN NARQ"/>
    <property type="match status" value="1"/>
</dbReference>
<dbReference type="GO" id="GO:0000155">
    <property type="term" value="F:phosphorelay sensor kinase activity"/>
    <property type="evidence" value="ECO:0007669"/>
    <property type="project" value="InterPro"/>
</dbReference>
<evidence type="ECO:0000256" key="2">
    <source>
        <dbReference type="ARBA" id="ARBA00012438"/>
    </source>
</evidence>
<evidence type="ECO:0000256" key="7">
    <source>
        <dbReference type="ARBA" id="ARBA00022840"/>
    </source>
</evidence>
<keyword evidence="7" id="KW-0067">ATP-binding</keyword>
<organism evidence="13 14">
    <name type="scientific">Rothia koreensis</name>
    <dbReference type="NCBI Taxonomy" id="592378"/>
    <lineage>
        <taxon>Bacteria</taxon>
        <taxon>Bacillati</taxon>
        <taxon>Actinomycetota</taxon>
        <taxon>Actinomycetes</taxon>
        <taxon>Micrococcales</taxon>
        <taxon>Micrococcaceae</taxon>
        <taxon>Rothia</taxon>
    </lineage>
</organism>
<dbReference type="InterPro" id="IPR011712">
    <property type="entry name" value="Sig_transdc_His_kin_sub3_dim/P"/>
</dbReference>
<comment type="catalytic activity">
    <reaction evidence="1">
        <text>ATP + protein L-histidine = ADP + protein N-phospho-L-histidine.</text>
        <dbReference type="EC" id="2.7.13.3"/>
    </reaction>
</comment>
<feature type="transmembrane region" description="Helical" evidence="11">
    <location>
        <begin position="191"/>
        <end position="211"/>
    </location>
</feature>
<evidence type="ECO:0000313" key="13">
    <source>
        <dbReference type="EMBL" id="MUN55700.1"/>
    </source>
</evidence>
<evidence type="ECO:0000256" key="6">
    <source>
        <dbReference type="ARBA" id="ARBA00022777"/>
    </source>
</evidence>
<dbReference type="InterPro" id="IPR025828">
    <property type="entry name" value="Put_sensor_dom"/>
</dbReference>
<keyword evidence="11" id="KW-1133">Transmembrane helix</keyword>
<dbReference type="RefSeq" id="WP_129316226.1">
    <property type="nucleotide sequence ID" value="NZ_JBFCQO010000004.1"/>
</dbReference>
<evidence type="ECO:0000256" key="8">
    <source>
        <dbReference type="ARBA" id="ARBA00023012"/>
    </source>
</evidence>
<dbReference type="Proteomes" id="UP000462152">
    <property type="component" value="Unassembled WGS sequence"/>
</dbReference>
<dbReference type="GO" id="GO:0016020">
    <property type="term" value="C:membrane"/>
    <property type="evidence" value="ECO:0007669"/>
    <property type="project" value="InterPro"/>
</dbReference>
<dbReference type="InterPro" id="IPR050482">
    <property type="entry name" value="Sensor_HK_TwoCompSys"/>
</dbReference>
<protein>
    <recommendedName>
        <fullName evidence="2">histidine kinase</fullName>
        <ecNumber evidence="2">2.7.13.3</ecNumber>
    </recommendedName>
</protein>
<proteinExistence type="predicted"/>
<feature type="transmembrane region" description="Helical" evidence="11">
    <location>
        <begin position="54"/>
        <end position="77"/>
    </location>
</feature>
<keyword evidence="6" id="KW-0418">Kinase</keyword>
<dbReference type="Gene3D" id="3.30.565.10">
    <property type="entry name" value="Histidine kinase-like ATPase, C-terminal domain"/>
    <property type="match status" value="1"/>
</dbReference>
<feature type="transmembrane region" description="Helical" evidence="11">
    <location>
        <begin position="21"/>
        <end position="48"/>
    </location>
</feature>
<dbReference type="PANTHER" id="PTHR24421">
    <property type="entry name" value="NITRATE/NITRITE SENSOR PROTEIN NARX-RELATED"/>
    <property type="match status" value="1"/>
</dbReference>
<keyword evidence="9" id="KW-0175">Coiled coil</keyword>
<comment type="caution">
    <text evidence="13">The sequence shown here is derived from an EMBL/GenBank/DDBJ whole genome shotgun (WGS) entry which is preliminary data.</text>
</comment>
<evidence type="ECO:0000313" key="14">
    <source>
        <dbReference type="Proteomes" id="UP000462152"/>
    </source>
</evidence>
<dbReference type="GO" id="GO:0046983">
    <property type="term" value="F:protein dimerization activity"/>
    <property type="evidence" value="ECO:0007669"/>
    <property type="project" value="InterPro"/>
</dbReference>
<keyword evidence="3" id="KW-0597">Phosphoprotein</keyword>
<feature type="coiled-coil region" evidence="9">
    <location>
        <begin position="265"/>
        <end position="309"/>
    </location>
</feature>
<evidence type="ECO:0000256" key="3">
    <source>
        <dbReference type="ARBA" id="ARBA00022553"/>
    </source>
</evidence>
<keyword evidence="11" id="KW-0472">Membrane</keyword>
<dbReference type="EC" id="2.7.13.3" evidence="2"/>
<evidence type="ECO:0000256" key="1">
    <source>
        <dbReference type="ARBA" id="ARBA00000085"/>
    </source>
</evidence>
<keyword evidence="14" id="KW-1185">Reference proteome</keyword>
<dbReference type="Pfam" id="PF02518">
    <property type="entry name" value="HATPase_c"/>
    <property type="match status" value="1"/>
</dbReference>
<reference evidence="13 14" key="1">
    <citation type="submission" date="2019-12" db="EMBL/GenBank/DDBJ databases">
        <authorList>
            <person name="Li J."/>
            <person name="Shi Y."/>
            <person name="Xu G."/>
            <person name="Xiao D."/>
            <person name="Ran X."/>
        </authorList>
    </citation>
    <scope>NUCLEOTIDE SEQUENCE [LARGE SCALE GENOMIC DNA]</scope>
    <source>
        <strain evidence="13 14">JCM 15915</strain>
    </source>
</reference>
<keyword evidence="4" id="KW-0808">Transferase</keyword>
<dbReference type="Gene3D" id="1.20.5.1930">
    <property type="match status" value="1"/>
</dbReference>
<evidence type="ECO:0000259" key="12">
    <source>
        <dbReference type="SMART" id="SM00387"/>
    </source>
</evidence>
<dbReference type="OrthoDB" id="5242012at2"/>
<dbReference type="Pfam" id="PF07730">
    <property type="entry name" value="HisKA_3"/>
    <property type="match status" value="1"/>
</dbReference>